<sequence>MGITRQVVDDLYDAYLARDQEAMLALMSSKVSVRFLGRVDLEGIDEVRDFLAFNDGTRTGLDFLIRQRLIDGEWAAVIWAETARVAATGLAWRNHGVDLVRVVDGEVDTLHVNNDVQIVRQHLPRYEKSVRSRDE</sequence>
<organism evidence="2">
    <name type="scientific">marine metagenome</name>
    <dbReference type="NCBI Taxonomy" id="408172"/>
    <lineage>
        <taxon>unclassified sequences</taxon>
        <taxon>metagenomes</taxon>
        <taxon>ecological metagenomes</taxon>
    </lineage>
</organism>
<proteinExistence type="predicted"/>
<gene>
    <name evidence="2" type="ORF">METZ01_LOCUS180033</name>
</gene>
<evidence type="ECO:0000313" key="2">
    <source>
        <dbReference type="EMBL" id="SVB27179.1"/>
    </source>
</evidence>
<accession>A0A382CMT7</accession>
<dbReference type="Pfam" id="PF12680">
    <property type="entry name" value="SnoaL_2"/>
    <property type="match status" value="1"/>
</dbReference>
<reference evidence="2" key="1">
    <citation type="submission" date="2018-05" db="EMBL/GenBank/DDBJ databases">
        <authorList>
            <person name="Lanie J.A."/>
            <person name="Ng W.-L."/>
            <person name="Kazmierczak K.M."/>
            <person name="Andrzejewski T.M."/>
            <person name="Davidsen T.M."/>
            <person name="Wayne K.J."/>
            <person name="Tettelin H."/>
            <person name="Glass J.I."/>
            <person name="Rusch D."/>
            <person name="Podicherti R."/>
            <person name="Tsui H.-C.T."/>
            <person name="Winkler M.E."/>
        </authorList>
    </citation>
    <scope>NUCLEOTIDE SEQUENCE</scope>
</reference>
<dbReference type="EMBL" id="UINC01035180">
    <property type="protein sequence ID" value="SVB27179.1"/>
    <property type="molecule type" value="Genomic_DNA"/>
</dbReference>
<name>A0A382CMT7_9ZZZZ</name>
<dbReference type="InterPro" id="IPR032710">
    <property type="entry name" value="NTF2-like_dom_sf"/>
</dbReference>
<protein>
    <recommendedName>
        <fullName evidence="1">SnoaL-like domain-containing protein</fullName>
    </recommendedName>
</protein>
<evidence type="ECO:0000259" key="1">
    <source>
        <dbReference type="Pfam" id="PF12680"/>
    </source>
</evidence>
<dbReference type="SUPFAM" id="SSF54427">
    <property type="entry name" value="NTF2-like"/>
    <property type="match status" value="1"/>
</dbReference>
<feature type="domain" description="SnoaL-like" evidence="1">
    <location>
        <begin position="8"/>
        <end position="107"/>
    </location>
</feature>
<dbReference type="AlphaFoldDB" id="A0A382CMT7"/>
<dbReference type="InterPro" id="IPR037401">
    <property type="entry name" value="SnoaL-like"/>
</dbReference>
<dbReference type="Gene3D" id="3.10.450.50">
    <property type="match status" value="1"/>
</dbReference>